<dbReference type="RefSeq" id="WP_104270668.1">
    <property type="nucleotide sequence ID" value="NZ_PSSW01000004.1"/>
</dbReference>
<dbReference type="Proteomes" id="UP000256431">
    <property type="component" value="Unassembled WGS sequence"/>
</dbReference>
<evidence type="ECO:0000313" key="2">
    <source>
        <dbReference type="EMBL" id="RDU40913.1"/>
    </source>
</evidence>
<protein>
    <submittedName>
        <fullName evidence="2">NERD domain-containing protein</fullName>
    </submittedName>
</protein>
<dbReference type="EMBL" id="QRDH01000004">
    <property type="protein sequence ID" value="RDU40913.1"/>
    <property type="molecule type" value="Genomic_DNA"/>
</dbReference>
<proteinExistence type="predicted"/>
<dbReference type="InterPro" id="IPR011528">
    <property type="entry name" value="NERD"/>
</dbReference>
<comment type="caution">
    <text evidence="2">The sequence shown here is derived from an EMBL/GenBank/DDBJ whole genome shotgun (WGS) entry which is preliminary data.</text>
</comment>
<evidence type="ECO:0000313" key="3">
    <source>
        <dbReference type="Proteomes" id="UP000256431"/>
    </source>
</evidence>
<accession>A0A3D8H2H8</accession>
<evidence type="ECO:0000259" key="1">
    <source>
        <dbReference type="PROSITE" id="PS50965"/>
    </source>
</evidence>
<dbReference type="PROSITE" id="PS50965">
    <property type="entry name" value="NERD"/>
    <property type="match status" value="1"/>
</dbReference>
<name>A0A3D8H2H8_9GAMM</name>
<reference evidence="2 3" key="1">
    <citation type="submission" date="2018-08" db="EMBL/GenBank/DDBJ databases">
        <title>Genome sequence of Marinobacter flavimaris KCTC 12185.</title>
        <authorList>
            <person name="Chun J."/>
            <person name="Kim B.-Y."/>
            <person name="Choi S.-B."/>
            <person name="Kwak M.-J."/>
        </authorList>
    </citation>
    <scope>NUCLEOTIDE SEQUENCE [LARGE SCALE GENOMIC DNA]</scope>
    <source>
        <strain evidence="2 3">KCTC 12185</strain>
    </source>
</reference>
<gene>
    <name evidence="2" type="ORF">DXI23_10270</name>
</gene>
<keyword evidence="3" id="KW-1185">Reference proteome</keyword>
<sequence>MPDYKRMAGEQQESQVSYFLDRYFGNNESYRILNNLVIEVNGFNSQIDHLIIYKAGFIVVESKSIQGSVRVNVLGEWERSYKEEWFGIPSPVQQAAVQIDNLKALLAENSSHLLGKLLGLQQSFGFRQYKTVIAISSSARLDRDNIPADISQHIVKTEFLVDKIKDLTQAANSALKSFVKTEPRFTADEMDRIYAFLKNYQRSGEAALKLETKEAGTATEALEATSQGLVMVSCKRCGEAEALSAQYGRFGYYVQCAKCSTNTALKHACPACGSVSTKTRKSKTDMYLDCQSCNTSTPFAVKWGVAASSSK</sequence>
<dbReference type="Pfam" id="PF08378">
    <property type="entry name" value="NERD"/>
    <property type="match status" value="1"/>
</dbReference>
<organism evidence="2 3">
    <name type="scientific">Marinobacter flavimaris</name>
    <dbReference type="NCBI Taxonomy" id="262076"/>
    <lineage>
        <taxon>Bacteria</taxon>
        <taxon>Pseudomonadati</taxon>
        <taxon>Pseudomonadota</taxon>
        <taxon>Gammaproteobacteria</taxon>
        <taxon>Pseudomonadales</taxon>
        <taxon>Marinobacteraceae</taxon>
        <taxon>Marinobacter</taxon>
    </lineage>
</organism>
<feature type="domain" description="NERD" evidence="1">
    <location>
        <begin position="8"/>
        <end position="125"/>
    </location>
</feature>
<dbReference type="AlphaFoldDB" id="A0A3D8H2H8"/>